<dbReference type="Proteomes" id="UP000005496">
    <property type="component" value="Unassembled WGS sequence"/>
</dbReference>
<accession>D6STS6</accession>
<proteinExistence type="predicted"/>
<evidence type="ECO:0000313" key="3">
    <source>
        <dbReference type="Proteomes" id="UP000005496"/>
    </source>
</evidence>
<organism evidence="2 3">
    <name type="scientific">Desulfonatronospira thiodismutans ASO3-1</name>
    <dbReference type="NCBI Taxonomy" id="555779"/>
    <lineage>
        <taxon>Bacteria</taxon>
        <taxon>Pseudomonadati</taxon>
        <taxon>Thermodesulfobacteriota</taxon>
        <taxon>Desulfovibrionia</taxon>
        <taxon>Desulfovibrionales</taxon>
        <taxon>Desulfonatronovibrionaceae</taxon>
        <taxon>Desulfonatronospira</taxon>
    </lineage>
</organism>
<evidence type="ECO:0000256" key="1">
    <source>
        <dbReference type="SAM" id="MobiDB-lite"/>
    </source>
</evidence>
<keyword evidence="3" id="KW-1185">Reference proteome</keyword>
<dbReference type="AlphaFoldDB" id="D6STS6"/>
<evidence type="ECO:0000313" key="2">
    <source>
        <dbReference type="EMBL" id="EFI34092.1"/>
    </source>
</evidence>
<name>D6STS6_9BACT</name>
<dbReference type="EMBL" id="ACJN02000003">
    <property type="protein sequence ID" value="EFI34092.1"/>
    <property type="molecule type" value="Genomic_DNA"/>
</dbReference>
<gene>
    <name evidence="2" type="ORF">Dthio_PD1432</name>
</gene>
<sequence>MPKDFAKVVELYQPQEKDLRAKQDCQEQPSDNPYVDQSQLPLAIRCPQLGRLITSKDKDPGGGPQECC</sequence>
<comment type="caution">
    <text evidence="2">The sequence shown here is derived from an EMBL/GenBank/DDBJ whole genome shotgun (WGS) entry which is preliminary data.</text>
</comment>
<reference evidence="2" key="1">
    <citation type="submission" date="2010-05" db="EMBL/GenBank/DDBJ databases">
        <title>The draft genome of Desulfonatronospira thiodismutans ASO3-1.</title>
        <authorList>
            <consortium name="US DOE Joint Genome Institute (JGI-PGF)"/>
            <person name="Lucas S."/>
            <person name="Copeland A."/>
            <person name="Lapidus A."/>
            <person name="Cheng J.-F."/>
            <person name="Bruce D."/>
            <person name="Goodwin L."/>
            <person name="Pitluck S."/>
            <person name="Chertkov O."/>
            <person name="Brettin T."/>
            <person name="Detter J.C."/>
            <person name="Han C."/>
            <person name="Land M.L."/>
            <person name="Hauser L."/>
            <person name="Kyrpides N."/>
            <person name="Mikhailova N."/>
            <person name="Muyzer G."/>
            <person name="Woyke T."/>
        </authorList>
    </citation>
    <scope>NUCLEOTIDE SEQUENCE [LARGE SCALE GENOMIC DNA]</scope>
    <source>
        <strain evidence="2">ASO3-1</strain>
    </source>
</reference>
<feature type="compositionally biased region" description="Polar residues" evidence="1">
    <location>
        <begin position="26"/>
        <end position="39"/>
    </location>
</feature>
<protein>
    <submittedName>
        <fullName evidence="2">Uncharacterized protein</fullName>
    </submittedName>
</protein>
<dbReference type="RefSeq" id="WP_008871441.1">
    <property type="nucleotide sequence ID" value="NZ_ACJN02000003.1"/>
</dbReference>
<feature type="region of interest" description="Disordered" evidence="1">
    <location>
        <begin position="18"/>
        <end position="39"/>
    </location>
</feature>